<keyword evidence="2" id="KW-1185">Reference proteome</keyword>
<evidence type="ECO:0008006" key="3">
    <source>
        <dbReference type="Google" id="ProtNLM"/>
    </source>
</evidence>
<reference evidence="1" key="2">
    <citation type="submission" date="2024-08" db="UniProtKB">
        <authorList>
            <consortium name="EnsemblMetazoa"/>
        </authorList>
    </citation>
    <scope>IDENTIFICATION</scope>
</reference>
<reference evidence="2" key="1">
    <citation type="journal article" date="2013" name="Genome Biol.">
        <title>Draft genome of the mountain pine beetle, Dendroctonus ponderosae Hopkins, a major forest pest.</title>
        <authorList>
            <person name="Keeling C.I."/>
            <person name="Yuen M.M."/>
            <person name="Liao N.Y."/>
            <person name="Docking T.R."/>
            <person name="Chan S.K."/>
            <person name="Taylor G.A."/>
            <person name="Palmquist D.L."/>
            <person name="Jackman S.D."/>
            <person name="Nguyen A."/>
            <person name="Li M."/>
            <person name="Henderson H."/>
            <person name="Janes J.K."/>
            <person name="Zhao Y."/>
            <person name="Pandoh P."/>
            <person name="Moore R."/>
            <person name="Sperling F.A."/>
            <person name="Huber D.P."/>
            <person name="Birol I."/>
            <person name="Jones S.J."/>
            <person name="Bohlmann J."/>
        </authorList>
    </citation>
    <scope>NUCLEOTIDE SEQUENCE</scope>
</reference>
<sequence>MGQTPAEINDWMTAISNTLPPPPNIPFEDTKLPVTQKSIGNGHVKPIANGCATIIPNGNCATLPSLPKASSCTSKSYNCTQNKHVDNYRPNINKKSSKYENDHTVLAGTSCGVVMDWGHGWGWTAQTPAIAPQITFTTEALSSSLYCHAVEDYTMVGYDDVDWSAFGDFCF</sequence>
<accession>A0AAR5QD60</accession>
<dbReference type="KEGG" id="dpa:109545110"/>
<dbReference type="AlphaFoldDB" id="A0AAR5QD60"/>
<proteinExistence type="predicted"/>
<evidence type="ECO:0000313" key="2">
    <source>
        <dbReference type="Proteomes" id="UP000019118"/>
    </source>
</evidence>
<dbReference type="Proteomes" id="UP000019118">
    <property type="component" value="Unassembled WGS sequence"/>
</dbReference>
<organism evidence="1 2">
    <name type="scientific">Dendroctonus ponderosae</name>
    <name type="common">Mountain pine beetle</name>
    <dbReference type="NCBI Taxonomy" id="77166"/>
    <lineage>
        <taxon>Eukaryota</taxon>
        <taxon>Metazoa</taxon>
        <taxon>Ecdysozoa</taxon>
        <taxon>Arthropoda</taxon>
        <taxon>Hexapoda</taxon>
        <taxon>Insecta</taxon>
        <taxon>Pterygota</taxon>
        <taxon>Neoptera</taxon>
        <taxon>Endopterygota</taxon>
        <taxon>Coleoptera</taxon>
        <taxon>Polyphaga</taxon>
        <taxon>Cucujiformia</taxon>
        <taxon>Curculionidae</taxon>
        <taxon>Scolytinae</taxon>
        <taxon>Dendroctonus</taxon>
    </lineage>
</organism>
<evidence type="ECO:0000313" key="1">
    <source>
        <dbReference type="EnsemblMetazoa" id="XP_019771164.1"/>
    </source>
</evidence>
<dbReference type="GeneID" id="109545110"/>
<protein>
    <recommendedName>
        <fullName evidence="3">PH domain-containing protein</fullName>
    </recommendedName>
</protein>
<dbReference type="EnsemblMetazoa" id="XM_019915605.1">
    <property type="protein sequence ID" value="XP_019771164.1"/>
    <property type="gene ID" value="LOC109545110"/>
</dbReference>
<name>A0AAR5QD60_DENPD</name>